<evidence type="ECO:0000256" key="17">
    <source>
        <dbReference type="SAM" id="SignalP"/>
    </source>
</evidence>
<keyword evidence="3 16" id="KW-0812">Transmembrane</keyword>
<dbReference type="EMBL" id="GEDV01006254">
    <property type="protein sequence ID" value="JAP82303.1"/>
    <property type="molecule type" value="Transcribed_RNA"/>
</dbReference>
<keyword evidence="12" id="KW-0325">Glycoprotein</keyword>
<evidence type="ECO:0000256" key="12">
    <source>
        <dbReference type="ARBA" id="ARBA00023180"/>
    </source>
</evidence>
<dbReference type="SUPFAM" id="SSF81296">
    <property type="entry name" value="E set domains"/>
    <property type="match status" value="2"/>
</dbReference>
<reference evidence="20" key="1">
    <citation type="journal article" date="2016" name="Ticks Tick Borne Dis.">
        <title>De novo assembly and annotation of the salivary gland transcriptome of Rhipicephalus appendiculatus male and female ticks during blood feeding.</title>
        <authorList>
            <person name="de Castro M.H."/>
            <person name="de Klerk D."/>
            <person name="Pienaar R."/>
            <person name="Latif A.A."/>
            <person name="Rees D.J."/>
            <person name="Mans B.J."/>
        </authorList>
    </citation>
    <scope>NUCLEOTIDE SEQUENCE</scope>
    <source>
        <tissue evidence="20">Salivary glands</tissue>
    </source>
</reference>
<dbReference type="FunFam" id="1.10.510.10:FF:000743">
    <property type="entry name" value="Predicted protein"/>
    <property type="match status" value="1"/>
</dbReference>
<dbReference type="GO" id="GO:0004714">
    <property type="term" value="F:transmembrane receptor protein tyrosine kinase activity"/>
    <property type="evidence" value="ECO:0007669"/>
    <property type="project" value="UniProtKB-EC"/>
</dbReference>
<dbReference type="EC" id="2.7.10.1" evidence="2"/>
<dbReference type="InterPro" id="IPR036352">
    <property type="entry name" value="Semap_dom_sf"/>
</dbReference>
<comment type="catalytic activity">
    <reaction evidence="13">
        <text>L-tyrosyl-[protein] + ATP = O-phospho-L-tyrosyl-[protein] + ADP + H(+)</text>
        <dbReference type="Rhea" id="RHEA:10596"/>
        <dbReference type="Rhea" id="RHEA-COMP:10136"/>
        <dbReference type="Rhea" id="RHEA-COMP:20101"/>
        <dbReference type="ChEBI" id="CHEBI:15378"/>
        <dbReference type="ChEBI" id="CHEBI:30616"/>
        <dbReference type="ChEBI" id="CHEBI:46858"/>
        <dbReference type="ChEBI" id="CHEBI:61978"/>
        <dbReference type="ChEBI" id="CHEBI:456216"/>
        <dbReference type="EC" id="2.7.10.1"/>
    </reaction>
</comment>
<keyword evidence="6" id="KW-0832">Ubl conjugation</keyword>
<evidence type="ECO:0000256" key="15">
    <source>
        <dbReference type="PROSITE-ProRule" id="PRU10141"/>
    </source>
</evidence>
<keyword evidence="10" id="KW-1015">Disulfide bond</keyword>
<evidence type="ECO:0000256" key="5">
    <source>
        <dbReference type="ARBA" id="ARBA00022737"/>
    </source>
</evidence>
<dbReference type="GO" id="GO:0016477">
    <property type="term" value="P:cell migration"/>
    <property type="evidence" value="ECO:0007669"/>
    <property type="project" value="TreeGrafter"/>
</dbReference>
<keyword evidence="11" id="KW-0675">Receptor</keyword>
<dbReference type="Gene3D" id="3.30.200.20">
    <property type="entry name" value="Phosphorylase Kinase, domain 1"/>
    <property type="match status" value="1"/>
</dbReference>
<feature type="transmembrane region" description="Helical" evidence="16">
    <location>
        <begin position="930"/>
        <end position="952"/>
    </location>
</feature>
<evidence type="ECO:0000256" key="6">
    <source>
        <dbReference type="ARBA" id="ARBA00022843"/>
    </source>
</evidence>
<dbReference type="SMART" id="SM00429">
    <property type="entry name" value="IPT"/>
    <property type="match status" value="3"/>
</dbReference>
<evidence type="ECO:0000256" key="3">
    <source>
        <dbReference type="ARBA" id="ARBA00022692"/>
    </source>
</evidence>
<dbReference type="Gene3D" id="3.30.1680.10">
    <property type="entry name" value="ligand-binding face of the semaphorins, domain 2"/>
    <property type="match status" value="1"/>
</dbReference>
<dbReference type="PROSITE" id="PS51004">
    <property type="entry name" value="SEMA"/>
    <property type="match status" value="1"/>
</dbReference>
<keyword evidence="9 16" id="KW-0472">Membrane</keyword>
<feature type="domain" description="Protein kinase" evidence="18">
    <location>
        <begin position="1025"/>
        <end position="1290"/>
    </location>
</feature>
<evidence type="ECO:0000259" key="18">
    <source>
        <dbReference type="PROSITE" id="PS50011"/>
    </source>
</evidence>
<dbReference type="PROSITE" id="PS00107">
    <property type="entry name" value="PROTEIN_KINASE_ATP"/>
    <property type="match status" value="1"/>
</dbReference>
<proteinExistence type="predicted"/>
<evidence type="ECO:0000256" key="11">
    <source>
        <dbReference type="ARBA" id="ARBA00023170"/>
    </source>
</evidence>
<dbReference type="InterPro" id="IPR015943">
    <property type="entry name" value="WD40/YVTN_repeat-like_dom_sf"/>
</dbReference>
<evidence type="ECO:0000256" key="16">
    <source>
        <dbReference type="SAM" id="Phobius"/>
    </source>
</evidence>
<dbReference type="InterPro" id="IPR002909">
    <property type="entry name" value="IPT_dom"/>
</dbReference>
<dbReference type="PANTHER" id="PTHR24416:SF564">
    <property type="entry name" value="MACROPHAGE-STIMULATING PROTEIN RECEPTOR"/>
    <property type="match status" value="1"/>
</dbReference>
<keyword evidence="8 16" id="KW-1133">Transmembrane helix</keyword>
<dbReference type="GO" id="GO:0005886">
    <property type="term" value="C:plasma membrane"/>
    <property type="evidence" value="ECO:0007669"/>
    <property type="project" value="TreeGrafter"/>
</dbReference>
<evidence type="ECO:0000256" key="14">
    <source>
        <dbReference type="PROSITE-ProRule" id="PRU00352"/>
    </source>
</evidence>
<dbReference type="PANTHER" id="PTHR24416">
    <property type="entry name" value="TYROSINE-PROTEIN KINASE RECEPTOR"/>
    <property type="match status" value="1"/>
</dbReference>
<dbReference type="InterPro" id="IPR000719">
    <property type="entry name" value="Prot_kinase_dom"/>
</dbReference>
<evidence type="ECO:0000256" key="2">
    <source>
        <dbReference type="ARBA" id="ARBA00011902"/>
    </source>
</evidence>
<keyword evidence="4 17" id="KW-0732">Signal</keyword>
<dbReference type="SMART" id="SM00219">
    <property type="entry name" value="TyrKc"/>
    <property type="match status" value="1"/>
</dbReference>
<dbReference type="GO" id="GO:0007399">
    <property type="term" value="P:nervous system development"/>
    <property type="evidence" value="ECO:0007669"/>
    <property type="project" value="UniProtKB-KW"/>
</dbReference>
<dbReference type="Pfam" id="PF01403">
    <property type="entry name" value="Sema"/>
    <property type="match status" value="1"/>
</dbReference>
<dbReference type="Pfam" id="PF01833">
    <property type="entry name" value="TIG"/>
    <property type="match status" value="2"/>
</dbReference>
<feature type="domain" description="Sema" evidence="19">
    <location>
        <begin position="1"/>
        <end position="461"/>
    </location>
</feature>
<feature type="chain" id="PRO_5012610613" description="receptor protein-tyrosine kinase" evidence="17">
    <location>
        <begin position="16"/>
        <end position="1322"/>
    </location>
</feature>
<evidence type="ECO:0000256" key="1">
    <source>
        <dbReference type="ARBA" id="ARBA00004167"/>
    </source>
</evidence>
<dbReference type="SUPFAM" id="SSF101912">
    <property type="entry name" value="Sema domain"/>
    <property type="match status" value="1"/>
</dbReference>
<evidence type="ECO:0000256" key="7">
    <source>
        <dbReference type="ARBA" id="ARBA00022902"/>
    </source>
</evidence>
<dbReference type="InterPro" id="IPR017441">
    <property type="entry name" value="Protein_kinase_ATP_BS"/>
</dbReference>
<keyword evidence="15" id="KW-0547">Nucleotide-binding</keyword>
<dbReference type="PROSITE" id="PS50011">
    <property type="entry name" value="PROTEIN_KINASE_DOM"/>
    <property type="match status" value="1"/>
</dbReference>
<dbReference type="SUPFAM" id="SSF56112">
    <property type="entry name" value="Protein kinase-like (PK-like)"/>
    <property type="match status" value="1"/>
</dbReference>
<keyword evidence="15" id="KW-0067">ATP-binding</keyword>
<keyword evidence="5" id="KW-0677">Repeat</keyword>
<keyword evidence="20" id="KW-0418">Kinase</keyword>
<dbReference type="InterPro" id="IPR014756">
    <property type="entry name" value="Ig_E-set"/>
</dbReference>
<dbReference type="InterPro" id="IPR050122">
    <property type="entry name" value="RTK"/>
</dbReference>
<dbReference type="Gene3D" id="2.130.10.10">
    <property type="entry name" value="YVTN repeat-like/Quinoprotein amine dehydrogenase"/>
    <property type="match status" value="1"/>
</dbReference>
<dbReference type="InterPro" id="IPR016201">
    <property type="entry name" value="PSI"/>
</dbReference>
<evidence type="ECO:0000256" key="4">
    <source>
        <dbReference type="ARBA" id="ARBA00022729"/>
    </source>
</evidence>
<sequence>MEVWVLSACFVMAIARVPVQKFSSPKGPLQNVIYLTVPGSEDTMVVGGRNALYKLSAKHLSLLATYVTGPVYDDQRCPPDPYYCKFVRKSVDNDNRILLQLSSPHVLACGTTSQGMCSVHRPLDDLKVGEPMDKNSTVNYVASRLSTVAFFGANKSVLFVASTYDDRPLEYHPYAVSARVLDERNTFTMGYSFVNVVNNSKKRSNKIRYVHGFSHKGFAYFVVVQRKPQTPMHRETRLARVCESDASFRTYTEILITCAHDGQQEYMNASSAAYGPYESEDNTDDKVLLMAFAPNNGNQGKSNRSKFALCLFDMDRVEEEFRKTIENCNDGKHEAARLSRLFNNGTDLTCQVYKSGSDDLCTPGVNNYIEGVTPLLGSSIVSLESEVTSLTVTQQNGTTVAWVGDRKGNLHKYLIVHQSLQSKPLWTYQIAPVPIEKATAVDHDGSHGYFLADNSVIRFPIGSCIVYEDCSDCLQKSEDPLQCGWCEDRCAHSYECPRGKKLVSDRCPIIVKEVLPKKGPTAGGTILKIRGKNFASVIYNPDKSMNVTVGGQLCDYIAWSENRITCETPPVNNVSTVDIVISVDDVATNEFRKYDVLDRHVIAAGFEYKDPTLRGMFPNYGPIAGGTSIILHGTDLDSGSKRKVTMGATECKIKRLKDTFLECISSPVNSSFEGRSLLVKFTTDNVVVPFTSVNDSGSTFTYKPDPVIDSIVPVEASVSEEPIINVTGKNLDSVATPMMVTQVTSSEQSDKHEEIEKACVVASGGQQMTCSGPSLANFSVLSATELQAHDKAITAHITFKMDGLDLPRPVDGKPGYFTFNYRLELWVDRFPDEGIEVDFWQPVVKIGGKLFDVLINSTLLSIRVDSVDGACNVTKIKSDRIVCTLKSSSWDDNLPHQLDVVYGNRVYPVGNITLVKLVAKKPATWSYQGAIAGIIVAVLLVFVVGVGLGLYWRLRFNKTKPPVYFVDFENRNVGNHASDGGDSPRYQETIGGMTRKGVESAAFQLDEETKAILEADKLLFNRELVVLGPVVGQGHFGCVYRGTLELQGKNEVLRVAIKTLHNNSRGGDSDSQQFLKEALIMKDFNHENVLPLIGLCVDERDGLMVITPYMKFGDLHSYLRDEKNSPTLRDLITFGIHVAKGMEYLAHLKFVHRDLAARNCMLSEDLVVRIADFGLSRDIYERDYYSEQDRKTKLPVKWMSPESLEAGVYDHKTDVWSYGVLLWELITRGTAPYAHVDNWDMLNFLKDGRRMQQPYFCPDQLYEIMLQCWELDPEKRPTFARLATDVASVITNLEKKNEDKRISLNVTYVNCPRPNTADAENR</sequence>
<dbReference type="CDD" id="cd00192">
    <property type="entry name" value="PTKc"/>
    <property type="match status" value="1"/>
</dbReference>
<accession>A0A131YST5</accession>
<dbReference type="GO" id="GO:0005524">
    <property type="term" value="F:ATP binding"/>
    <property type="evidence" value="ECO:0007669"/>
    <property type="project" value="UniProtKB-UniRule"/>
</dbReference>
<dbReference type="InterPro" id="IPR013783">
    <property type="entry name" value="Ig-like_fold"/>
</dbReference>
<evidence type="ECO:0000256" key="9">
    <source>
        <dbReference type="ARBA" id="ARBA00023136"/>
    </source>
</evidence>
<evidence type="ECO:0000256" key="8">
    <source>
        <dbReference type="ARBA" id="ARBA00022989"/>
    </source>
</evidence>
<dbReference type="CDD" id="cd00603">
    <property type="entry name" value="IPT_PCSR"/>
    <property type="match status" value="1"/>
</dbReference>
<evidence type="ECO:0000256" key="13">
    <source>
        <dbReference type="ARBA" id="ARBA00051243"/>
    </source>
</evidence>
<dbReference type="Gene3D" id="2.60.40.10">
    <property type="entry name" value="Immunoglobulins"/>
    <property type="match status" value="2"/>
</dbReference>
<dbReference type="Pfam" id="PF07714">
    <property type="entry name" value="PK_Tyr_Ser-Thr"/>
    <property type="match status" value="1"/>
</dbReference>
<feature type="binding site" evidence="15">
    <location>
        <position position="1058"/>
    </location>
    <ligand>
        <name>ATP</name>
        <dbReference type="ChEBI" id="CHEBI:30616"/>
    </ligand>
</feature>
<feature type="signal peptide" evidence="17">
    <location>
        <begin position="1"/>
        <end position="15"/>
    </location>
</feature>
<keyword evidence="20" id="KW-0808">Transferase</keyword>
<dbReference type="GO" id="GO:0007169">
    <property type="term" value="P:cell surface receptor protein tyrosine kinase signaling pathway"/>
    <property type="evidence" value="ECO:0007669"/>
    <property type="project" value="TreeGrafter"/>
</dbReference>
<dbReference type="PROSITE" id="PS00109">
    <property type="entry name" value="PROTEIN_KINASE_TYR"/>
    <property type="match status" value="1"/>
</dbReference>
<organism evidence="20">
    <name type="scientific">Rhipicephalus appendiculatus</name>
    <name type="common">Brown ear tick</name>
    <dbReference type="NCBI Taxonomy" id="34631"/>
    <lineage>
        <taxon>Eukaryota</taxon>
        <taxon>Metazoa</taxon>
        <taxon>Ecdysozoa</taxon>
        <taxon>Arthropoda</taxon>
        <taxon>Chelicerata</taxon>
        <taxon>Arachnida</taxon>
        <taxon>Acari</taxon>
        <taxon>Parasitiformes</taxon>
        <taxon>Ixodida</taxon>
        <taxon>Ixodoidea</taxon>
        <taxon>Ixodidae</taxon>
        <taxon>Rhipicephalinae</taxon>
        <taxon>Rhipicephalus</taxon>
        <taxon>Rhipicephalus</taxon>
    </lineage>
</organism>
<dbReference type="Gene3D" id="1.10.510.10">
    <property type="entry name" value="Transferase(Phosphotransferase) domain 1"/>
    <property type="match status" value="1"/>
</dbReference>
<dbReference type="SMART" id="SM00423">
    <property type="entry name" value="PSI"/>
    <property type="match status" value="1"/>
</dbReference>
<dbReference type="SUPFAM" id="SSF103575">
    <property type="entry name" value="Plexin repeat"/>
    <property type="match status" value="1"/>
</dbReference>
<dbReference type="PRINTS" id="PR00109">
    <property type="entry name" value="TYRKINASE"/>
</dbReference>
<dbReference type="SMART" id="SM00630">
    <property type="entry name" value="Sema"/>
    <property type="match status" value="1"/>
</dbReference>
<dbReference type="GO" id="GO:0043235">
    <property type="term" value="C:receptor complex"/>
    <property type="evidence" value="ECO:0007669"/>
    <property type="project" value="TreeGrafter"/>
</dbReference>
<dbReference type="InterPro" id="IPR001627">
    <property type="entry name" value="Semap_dom"/>
</dbReference>
<comment type="subcellular location">
    <subcellularLocation>
        <location evidence="1">Membrane</location>
        <topology evidence="1">Single-pass membrane protein</topology>
    </subcellularLocation>
</comment>
<dbReference type="InterPro" id="IPR020635">
    <property type="entry name" value="Tyr_kinase_cat_dom"/>
</dbReference>
<dbReference type="InterPro" id="IPR011009">
    <property type="entry name" value="Kinase-like_dom_sf"/>
</dbReference>
<dbReference type="InterPro" id="IPR008266">
    <property type="entry name" value="Tyr_kinase_AS"/>
</dbReference>
<evidence type="ECO:0000313" key="20">
    <source>
        <dbReference type="EMBL" id="JAP82303.1"/>
    </source>
</evidence>
<name>A0A131YST5_RHIAP</name>
<evidence type="ECO:0000259" key="19">
    <source>
        <dbReference type="PROSITE" id="PS51004"/>
    </source>
</evidence>
<dbReference type="InterPro" id="IPR001245">
    <property type="entry name" value="Ser-Thr/Tyr_kinase_cat_dom"/>
</dbReference>
<keyword evidence="7" id="KW-0524">Neurogenesis</keyword>
<comment type="caution">
    <text evidence="14">Lacks conserved residue(s) required for the propagation of feature annotation.</text>
</comment>
<evidence type="ECO:0000256" key="10">
    <source>
        <dbReference type="ARBA" id="ARBA00023157"/>
    </source>
</evidence>
<protein>
    <recommendedName>
        <fullName evidence="2">receptor protein-tyrosine kinase</fullName>
        <ecNumber evidence="2">2.7.10.1</ecNumber>
    </recommendedName>
</protein>